<reference evidence="3" key="1">
    <citation type="submission" date="2015-03" db="EMBL/GenBank/DDBJ databases">
        <authorList>
            <person name="Urmite Genomes"/>
        </authorList>
    </citation>
    <scope>NUCLEOTIDE SEQUENCE [LARGE SCALE GENOMIC DNA]</scope>
    <source>
        <strain evidence="3">FF10</strain>
    </source>
</reference>
<dbReference type="STRING" id="1608583.BN1356_01628"/>
<organism evidence="2 3">
    <name type="scientific">Streptococcus varani</name>
    <dbReference type="NCBI Taxonomy" id="1608583"/>
    <lineage>
        <taxon>Bacteria</taxon>
        <taxon>Bacillati</taxon>
        <taxon>Bacillota</taxon>
        <taxon>Bacilli</taxon>
        <taxon>Lactobacillales</taxon>
        <taxon>Streptococcaceae</taxon>
        <taxon>Streptococcus</taxon>
    </lineage>
</organism>
<protein>
    <submittedName>
        <fullName evidence="2">YggT family protein</fullName>
    </submittedName>
</protein>
<name>A0A0E3WFC9_9STRE</name>
<dbReference type="InterPro" id="IPR003425">
    <property type="entry name" value="CCB3/YggT"/>
</dbReference>
<sequence length="86" mass="10364">MQFIILILLRVIEFYSYILLAYVILTWIPNLYDTALGKMIVSLVRPVIAPFRRLNLQFFGLDWTVFVIWMLLNVLSRILVRMMFFF</sequence>
<dbReference type="GO" id="GO:0016020">
    <property type="term" value="C:membrane"/>
    <property type="evidence" value="ECO:0007669"/>
    <property type="project" value="InterPro"/>
</dbReference>
<evidence type="ECO:0000313" key="2">
    <source>
        <dbReference type="EMBL" id="CQR25286.1"/>
    </source>
</evidence>
<dbReference type="EMBL" id="CTEN01000003">
    <property type="protein sequence ID" value="CQR25286.1"/>
    <property type="molecule type" value="Genomic_DNA"/>
</dbReference>
<keyword evidence="1" id="KW-0812">Transmembrane</keyword>
<accession>A0A0E3WFC9</accession>
<feature type="transmembrane region" description="Helical" evidence="1">
    <location>
        <begin position="7"/>
        <end position="28"/>
    </location>
</feature>
<dbReference type="Proteomes" id="UP000198604">
    <property type="component" value="Unassembled WGS sequence"/>
</dbReference>
<keyword evidence="3" id="KW-1185">Reference proteome</keyword>
<dbReference type="AlphaFoldDB" id="A0A0E3WFC9"/>
<evidence type="ECO:0000313" key="3">
    <source>
        <dbReference type="Proteomes" id="UP000198604"/>
    </source>
</evidence>
<dbReference type="RefSeq" id="WP_093650847.1">
    <property type="nucleotide sequence ID" value="NZ_CTEN01000003.1"/>
</dbReference>
<keyword evidence="1" id="KW-1133">Transmembrane helix</keyword>
<gene>
    <name evidence="2" type="ORF">BN1356_01628</name>
</gene>
<keyword evidence="1" id="KW-0472">Membrane</keyword>
<proteinExistence type="predicted"/>
<dbReference type="OrthoDB" id="47652at2"/>
<feature type="transmembrane region" description="Helical" evidence="1">
    <location>
        <begin position="63"/>
        <end position="80"/>
    </location>
</feature>
<dbReference type="Pfam" id="PF02325">
    <property type="entry name" value="CCB3_YggT"/>
    <property type="match status" value="1"/>
</dbReference>
<evidence type="ECO:0000256" key="1">
    <source>
        <dbReference type="SAM" id="Phobius"/>
    </source>
</evidence>